<dbReference type="AlphaFoldDB" id="A0A516X5Q1"/>
<dbReference type="InterPro" id="IPR058533">
    <property type="entry name" value="Cation_efflux_TM"/>
</dbReference>
<evidence type="ECO:0000259" key="11">
    <source>
        <dbReference type="Pfam" id="PF16916"/>
    </source>
</evidence>
<dbReference type="InterPro" id="IPR027470">
    <property type="entry name" value="Cation_efflux_CTD"/>
</dbReference>
<feature type="domain" description="Cation efflux protein transmembrane" evidence="10">
    <location>
        <begin position="31"/>
        <end position="219"/>
    </location>
</feature>
<dbReference type="InterPro" id="IPR036837">
    <property type="entry name" value="Cation_efflux_CTD_sf"/>
</dbReference>
<feature type="transmembrane region" description="Helical" evidence="9">
    <location>
        <begin position="98"/>
        <end position="121"/>
    </location>
</feature>
<dbReference type="OrthoDB" id="9809646at2"/>
<gene>
    <name evidence="12" type="ORF">FO059_15180</name>
</gene>
<dbReference type="InterPro" id="IPR002524">
    <property type="entry name" value="Cation_efflux"/>
</dbReference>
<feature type="transmembrane region" description="Helical" evidence="9">
    <location>
        <begin position="68"/>
        <end position="86"/>
    </location>
</feature>
<dbReference type="KEGG" id="toy:FO059_15180"/>
<evidence type="ECO:0000256" key="4">
    <source>
        <dbReference type="ARBA" id="ARBA00022692"/>
    </source>
</evidence>
<accession>A0A516X5Q1</accession>
<dbReference type="Pfam" id="PF16916">
    <property type="entry name" value="ZT_dimer"/>
    <property type="match status" value="1"/>
</dbReference>
<comment type="subcellular location">
    <subcellularLocation>
        <location evidence="1">Membrane</location>
        <topology evidence="1">Multi-pass membrane protein</topology>
    </subcellularLocation>
</comment>
<organism evidence="12 13">
    <name type="scientific">Tomitella fengzijianii</name>
    <dbReference type="NCBI Taxonomy" id="2597660"/>
    <lineage>
        <taxon>Bacteria</taxon>
        <taxon>Bacillati</taxon>
        <taxon>Actinomycetota</taxon>
        <taxon>Actinomycetes</taxon>
        <taxon>Mycobacteriales</taxon>
        <taxon>Tomitella</taxon>
    </lineage>
</organism>
<evidence type="ECO:0000256" key="3">
    <source>
        <dbReference type="ARBA" id="ARBA00022448"/>
    </source>
</evidence>
<dbReference type="PANTHER" id="PTHR11562:SF17">
    <property type="entry name" value="RE54080P-RELATED"/>
    <property type="match status" value="1"/>
</dbReference>
<dbReference type="SUPFAM" id="SSF160240">
    <property type="entry name" value="Cation efflux protein cytoplasmic domain-like"/>
    <property type="match status" value="1"/>
</dbReference>
<keyword evidence="4 9" id="KW-0812">Transmembrane</keyword>
<feature type="transmembrane region" description="Helical" evidence="9">
    <location>
        <begin position="30"/>
        <end position="56"/>
    </location>
</feature>
<evidence type="ECO:0000256" key="1">
    <source>
        <dbReference type="ARBA" id="ARBA00004141"/>
    </source>
</evidence>
<feature type="region of interest" description="Disordered" evidence="8">
    <location>
        <begin position="300"/>
        <end position="325"/>
    </location>
</feature>
<evidence type="ECO:0000313" key="13">
    <source>
        <dbReference type="Proteomes" id="UP000317344"/>
    </source>
</evidence>
<feature type="domain" description="Cation efflux protein cytoplasmic" evidence="11">
    <location>
        <begin position="227"/>
        <end position="300"/>
    </location>
</feature>
<comment type="similarity">
    <text evidence="2">Belongs to the cation diffusion facilitator (CDF) transporter (TC 2.A.4) family. SLC30A subfamily.</text>
</comment>
<evidence type="ECO:0000259" key="10">
    <source>
        <dbReference type="Pfam" id="PF01545"/>
    </source>
</evidence>
<dbReference type="GO" id="GO:0005385">
    <property type="term" value="F:zinc ion transmembrane transporter activity"/>
    <property type="evidence" value="ECO:0007669"/>
    <property type="project" value="TreeGrafter"/>
</dbReference>
<evidence type="ECO:0000256" key="8">
    <source>
        <dbReference type="SAM" id="MobiDB-lite"/>
    </source>
</evidence>
<dbReference type="EMBL" id="CP041765">
    <property type="protein sequence ID" value="QDQ98418.1"/>
    <property type="molecule type" value="Genomic_DNA"/>
</dbReference>
<keyword evidence="5 9" id="KW-1133">Transmembrane helix</keyword>
<evidence type="ECO:0000256" key="7">
    <source>
        <dbReference type="ARBA" id="ARBA00023136"/>
    </source>
</evidence>
<proteinExistence type="inferred from homology"/>
<dbReference type="Gene3D" id="1.20.1510.10">
    <property type="entry name" value="Cation efflux protein transmembrane domain"/>
    <property type="match status" value="1"/>
</dbReference>
<keyword evidence="6" id="KW-0406">Ion transport</keyword>
<dbReference type="Pfam" id="PF01545">
    <property type="entry name" value="Cation_efflux"/>
    <property type="match status" value="1"/>
</dbReference>
<feature type="transmembrane region" description="Helical" evidence="9">
    <location>
        <begin position="133"/>
        <end position="152"/>
    </location>
</feature>
<evidence type="ECO:0000256" key="2">
    <source>
        <dbReference type="ARBA" id="ARBA00008873"/>
    </source>
</evidence>
<feature type="compositionally biased region" description="Basic and acidic residues" evidence="8">
    <location>
        <begin position="301"/>
        <end position="314"/>
    </location>
</feature>
<reference evidence="12 13" key="1">
    <citation type="submission" date="2019-07" db="EMBL/GenBank/DDBJ databases">
        <title>Tomitella cavernea sp. nov., an actinomycete isolated from soil.</title>
        <authorList>
            <person name="Cheng J."/>
        </authorList>
    </citation>
    <scope>NUCLEOTIDE SEQUENCE [LARGE SCALE GENOMIC DNA]</scope>
    <source>
        <strain evidence="12 13">HY188</strain>
    </source>
</reference>
<keyword evidence="13" id="KW-1185">Reference proteome</keyword>
<feature type="transmembrane region" description="Helical" evidence="9">
    <location>
        <begin position="173"/>
        <end position="190"/>
    </location>
</feature>
<evidence type="ECO:0000256" key="5">
    <source>
        <dbReference type="ARBA" id="ARBA00022989"/>
    </source>
</evidence>
<evidence type="ECO:0000256" key="9">
    <source>
        <dbReference type="SAM" id="Phobius"/>
    </source>
</evidence>
<keyword evidence="7 9" id="KW-0472">Membrane</keyword>
<reference evidence="12 13" key="2">
    <citation type="submission" date="2019-07" db="EMBL/GenBank/DDBJ databases">
        <authorList>
            <person name="Huang Y."/>
        </authorList>
    </citation>
    <scope>NUCLEOTIDE SEQUENCE [LARGE SCALE GENOMIC DNA]</scope>
    <source>
        <strain evidence="12 13">HY188</strain>
    </source>
</reference>
<feature type="region of interest" description="Disordered" evidence="8">
    <location>
        <begin position="1"/>
        <end position="20"/>
    </location>
</feature>
<protein>
    <submittedName>
        <fullName evidence="12">Cation transporter</fullName>
    </submittedName>
</protein>
<keyword evidence="3" id="KW-0813">Transport</keyword>
<dbReference type="InterPro" id="IPR027469">
    <property type="entry name" value="Cation_efflux_TMD_sf"/>
</dbReference>
<dbReference type="InterPro" id="IPR050681">
    <property type="entry name" value="CDF/SLC30A"/>
</dbReference>
<dbReference type="PANTHER" id="PTHR11562">
    <property type="entry name" value="CATION EFFLUX PROTEIN/ ZINC TRANSPORTER"/>
    <property type="match status" value="1"/>
</dbReference>
<evidence type="ECO:0000256" key="6">
    <source>
        <dbReference type="ARBA" id="ARBA00023065"/>
    </source>
</evidence>
<dbReference type="SUPFAM" id="SSF161111">
    <property type="entry name" value="Cation efflux protein transmembrane domain-like"/>
    <property type="match status" value="1"/>
</dbReference>
<name>A0A516X5Q1_9ACTN</name>
<feature type="transmembrane region" description="Helical" evidence="9">
    <location>
        <begin position="196"/>
        <end position="214"/>
    </location>
</feature>
<dbReference type="Proteomes" id="UP000317344">
    <property type="component" value="Chromosome"/>
</dbReference>
<evidence type="ECO:0000313" key="12">
    <source>
        <dbReference type="EMBL" id="QDQ98418.1"/>
    </source>
</evidence>
<sequence>MSGMGHTHEHGAQTHGGHSHGITADADRRYLWIALLLILGLMAGEVVVGFLTGSLALLADAGHMVSDAAAIALSLGAMALAARPAWGSYTFGLKRVEIVSALINGATLLLLAVFFTVMSVLRLLDPPEVEGGAVVIVALVGIAVNLLATWSLSKANRQSLNVEGSFQHILTDLYAFIGTAVAGTVIYFTGWVQADALASLFVAALMFKAGYGLLRDGGRVVLEAAPRGVDPDEIGRRMAGHPDIDEVHDLHVWEVTSGFPSLSAHVIVADSAPCHAVRAELEHLLRDDFGITHTTLQVDHAASRGDHRGHHGTDCPEPVSGVDTH</sequence>
<dbReference type="NCBIfam" id="TIGR01297">
    <property type="entry name" value="CDF"/>
    <property type="match status" value="1"/>
</dbReference>
<dbReference type="GO" id="GO:0005886">
    <property type="term" value="C:plasma membrane"/>
    <property type="evidence" value="ECO:0007669"/>
    <property type="project" value="TreeGrafter"/>
</dbReference>
<feature type="compositionally biased region" description="Basic and acidic residues" evidence="8">
    <location>
        <begin position="1"/>
        <end position="12"/>
    </location>
</feature>